<gene>
    <name evidence="2" type="ORF">XNOV1_A001522</name>
</gene>
<dbReference type="AlphaFoldDB" id="A0AAV1F410"/>
<evidence type="ECO:0000256" key="1">
    <source>
        <dbReference type="SAM" id="MobiDB-lite"/>
    </source>
</evidence>
<feature type="compositionally biased region" description="Polar residues" evidence="1">
    <location>
        <begin position="328"/>
        <end position="363"/>
    </location>
</feature>
<evidence type="ECO:0000313" key="2">
    <source>
        <dbReference type="EMBL" id="CAJ1055544.1"/>
    </source>
</evidence>
<dbReference type="EMBL" id="OY660867">
    <property type="protein sequence ID" value="CAJ1055544.1"/>
    <property type="molecule type" value="Genomic_DNA"/>
</dbReference>
<dbReference type="Proteomes" id="UP001178508">
    <property type="component" value="Chromosome 4"/>
</dbReference>
<feature type="region of interest" description="Disordered" evidence="1">
    <location>
        <begin position="13"/>
        <end position="53"/>
    </location>
</feature>
<keyword evidence="3" id="KW-1185">Reference proteome</keyword>
<reference evidence="2" key="1">
    <citation type="submission" date="2023-08" db="EMBL/GenBank/DDBJ databases">
        <authorList>
            <person name="Alioto T."/>
            <person name="Alioto T."/>
            <person name="Gomez Garrido J."/>
        </authorList>
    </citation>
    <scope>NUCLEOTIDE SEQUENCE</scope>
</reference>
<sequence>MNSLLWMPVEAVELETQRGTQSTPGTRATPETNPHDRGDRASESDEYDATTQTPIHDVLNSEPALSAELKHINIPYQVVYGRTRGKRAIHKMWRWRASMDIPDSMQNRSKTYGVMVVSREYVRTQLCGVRKGSEEQAWGQDACQITLKVKGKLEIIVRLATHFSPGKTYYAVVRLRGNGESKEVQASLTLDREETPDPGVLHAAPLKSEMINGKIRLHIPPQTVSNSLYRRDVRVLEVEEVETEMTTNVLCGWTHQYSDNVTVWGGAECGLTVFEEAGQWLAELDENKFNPNETYILELTSTASGGRAAKRAHPWRVPIRGQVERVEPTTTTAGQEVSTTLEPTKVPHSTTPTLTEGSHSTTPAPVENRHSNTVIPTEVRRSAARKSENCKFSRTNSGRKSQPSHSNYNRG</sequence>
<proteinExistence type="predicted"/>
<feature type="region of interest" description="Disordered" evidence="1">
    <location>
        <begin position="327"/>
        <end position="411"/>
    </location>
</feature>
<protein>
    <submittedName>
        <fullName evidence="2">Uncharacterized protein</fullName>
    </submittedName>
</protein>
<accession>A0AAV1F410</accession>
<feature type="compositionally biased region" description="Polar residues" evidence="1">
    <location>
        <begin position="392"/>
        <end position="411"/>
    </location>
</feature>
<feature type="compositionally biased region" description="Basic and acidic residues" evidence="1">
    <location>
        <begin position="378"/>
        <end position="391"/>
    </location>
</feature>
<feature type="compositionally biased region" description="Polar residues" evidence="1">
    <location>
        <begin position="17"/>
        <end position="32"/>
    </location>
</feature>
<organism evidence="2 3">
    <name type="scientific">Xyrichtys novacula</name>
    <name type="common">Pearly razorfish</name>
    <name type="synonym">Hemipteronotus novacula</name>
    <dbReference type="NCBI Taxonomy" id="13765"/>
    <lineage>
        <taxon>Eukaryota</taxon>
        <taxon>Metazoa</taxon>
        <taxon>Chordata</taxon>
        <taxon>Craniata</taxon>
        <taxon>Vertebrata</taxon>
        <taxon>Euteleostomi</taxon>
        <taxon>Actinopterygii</taxon>
        <taxon>Neopterygii</taxon>
        <taxon>Teleostei</taxon>
        <taxon>Neoteleostei</taxon>
        <taxon>Acanthomorphata</taxon>
        <taxon>Eupercaria</taxon>
        <taxon>Labriformes</taxon>
        <taxon>Labridae</taxon>
        <taxon>Xyrichtys</taxon>
    </lineage>
</organism>
<feature type="compositionally biased region" description="Basic and acidic residues" evidence="1">
    <location>
        <begin position="33"/>
        <end position="43"/>
    </location>
</feature>
<name>A0AAV1F410_XYRNO</name>
<evidence type="ECO:0000313" key="3">
    <source>
        <dbReference type="Proteomes" id="UP001178508"/>
    </source>
</evidence>